<gene>
    <name evidence="1" type="ORF">IEC33019_2601</name>
</gene>
<dbReference type="EMBL" id="CP016634">
    <property type="protein sequence ID" value="ANY88147.1"/>
    <property type="molecule type" value="Genomic_DNA"/>
</dbReference>
<dbReference type="AlphaFoldDB" id="A0A1B2F7D6"/>
<name>A0A1B2F7D6_PSEPU</name>
<reference evidence="1" key="1">
    <citation type="submission" date="2016-07" db="EMBL/GenBank/DDBJ databases">
        <title>New class B carbapenemase carried by novel plasmid in Pseudomonas putida enviromental strain in eastern Amazonia.</title>
        <authorList>
            <person name="Souza C.O."/>
            <person name="Lima K.V."/>
            <person name="Brasiliense D.M."/>
            <person name="Perez-Chaparro P.J."/>
            <person name="Mamizuka E.M."/>
            <person name="Lima M.O."/>
            <person name="Lima L.N."/>
            <person name="McCulloch J.A."/>
        </authorList>
    </citation>
    <scope>NUCLEOTIDE SEQUENCE [LARGE SCALE GENOMIC DNA]</scope>
    <source>
        <strain evidence="1">IEC33019</strain>
    </source>
</reference>
<protein>
    <submittedName>
        <fullName evidence="1">Uncharacterized protein</fullName>
    </submittedName>
</protein>
<accession>A0A1B2F7D6</accession>
<evidence type="ECO:0000313" key="1">
    <source>
        <dbReference type="EMBL" id="ANY88147.1"/>
    </source>
</evidence>
<proteinExistence type="predicted"/>
<sequence>MDQATPALGLLKQSLLTGLLLLSACSAGGPYLVPDSSDQHFNCDMSPYSPACVQRSDYDRHLEMIRTEKQTRRLLRN</sequence>
<organism evidence="1">
    <name type="scientific">Pseudomonas putida</name>
    <name type="common">Arthrobacter siderocapsulatus</name>
    <dbReference type="NCBI Taxonomy" id="303"/>
    <lineage>
        <taxon>Bacteria</taxon>
        <taxon>Pseudomonadati</taxon>
        <taxon>Pseudomonadota</taxon>
        <taxon>Gammaproteobacteria</taxon>
        <taxon>Pseudomonadales</taxon>
        <taxon>Pseudomonadaceae</taxon>
        <taxon>Pseudomonas</taxon>
    </lineage>
</organism>